<feature type="region of interest" description="Disordered" evidence="2">
    <location>
        <begin position="195"/>
        <end position="222"/>
    </location>
</feature>
<organism evidence="4 5">
    <name type="scientific">Plakobranchus ocellatus</name>
    <dbReference type="NCBI Taxonomy" id="259542"/>
    <lineage>
        <taxon>Eukaryota</taxon>
        <taxon>Metazoa</taxon>
        <taxon>Spiralia</taxon>
        <taxon>Lophotrochozoa</taxon>
        <taxon>Mollusca</taxon>
        <taxon>Gastropoda</taxon>
        <taxon>Heterobranchia</taxon>
        <taxon>Euthyneura</taxon>
        <taxon>Panpulmonata</taxon>
        <taxon>Sacoglossa</taxon>
        <taxon>Placobranchoidea</taxon>
        <taxon>Plakobranchidae</taxon>
        <taxon>Plakobranchus</taxon>
    </lineage>
</organism>
<sequence length="401" mass="44635">MASRELIAKDIELNQVKPLHELEEAGITSGIIGLDHNSLGREPDPSSAHKPHARNEPDSHVIDKQPQTISMTSVVDLTLERSDLEESFQNRQSETTRADYLNTAIKEVANKPANKLFKKGFKKSTKLKKHTQIHKGEFQCHICEKSFSYKALLRMHLDFHRSDSVFIKNRNSTTIESNGTWIEEASLKSLKGETFEPHDHKESLGQSLDNPEMQSIEGGRKSLGQSLDTLEMQSIEGGRESLSQSLDTLEMQSLEGGRKSLGQSLDTLEMQSIEGGRKSLGQSLDTLEMQSIEGGRKSQGQSLDTHEMQSIEGGRKSLDQSLDTLEMQSIEGGRKNTLEMQSIEGGRKIQGQSLDTLEMQSIEGGRKSQGQSLDTLEMQSIEGGRESLSQNLDAVKIQFKR</sequence>
<evidence type="ECO:0000256" key="2">
    <source>
        <dbReference type="SAM" id="MobiDB-lite"/>
    </source>
</evidence>
<name>A0AAV4C2V0_9GAST</name>
<evidence type="ECO:0000256" key="1">
    <source>
        <dbReference type="PROSITE-ProRule" id="PRU00042"/>
    </source>
</evidence>
<dbReference type="SUPFAM" id="SSF57667">
    <property type="entry name" value="beta-beta-alpha zinc fingers"/>
    <property type="match status" value="1"/>
</dbReference>
<feature type="domain" description="C2H2-type" evidence="3">
    <location>
        <begin position="138"/>
        <end position="165"/>
    </location>
</feature>
<dbReference type="PROSITE" id="PS50157">
    <property type="entry name" value="ZINC_FINGER_C2H2_2"/>
    <property type="match status" value="1"/>
</dbReference>
<dbReference type="PROSITE" id="PS00028">
    <property type="entry name" value="ZINC_FINGER_C2H2_1"/>
    <property type="match status" value="1"/>
</dbReference>
<dbReference type="AlphaFoldDB" id="A0AAV4C2V0"/>
<dbReference type="InterPro" id="IPR013087">
    <property type="entry name" value="Znf_C2H2_type"/>
</dbReference>
<accession>A0AAV4C2V0</accession>
<proteinExistence type="predicted"/>
<feature type="compositionally biased region" description="Basic and acidic residues" evidence="2">
    <location>
        <begin position="53"/>
        <end position="63"/>
    </location>
</feature>
<keyword evidence="1" id="KW-0862">Zinc</keyword>
<evidence type="ECO:0000313" key="5">
    <source>
        <dbReference type="Proteomes" id="UP000735302"/>
    </source>
</evidence>
<dbReference type="GO" id="GO:0008270">
    <property type="term" value="F:zinc ion binding"/>
    <property type="evidence" value="ECO:0007669"/>
    <property type="project" value="UniProtKB-KW"/>
</dbReference>
<evidence type="ECO:0000259" key="3">
    <source>
        <dbReference type="PROSITE" id="PS50157"/>
    </source>
</evidence>
<gene>
    <name evidence="4" type="ORF">PoB_005219200</name>
</gene>
<comment type="caution">
    <text evidence="4">The sequence shown here is derived from an EMBL/GenBank/DDBJ whole genome shotgun (WGS) entry which is preliminary data.</text>
</comment>
<dbReference type="Proteomes" id="UP000735302">
    <property type="component" value="Unassembled WGS sequence"/>
</dbReference>
<keyword evidence="1" id="KW-0479">Metal-binding</keyword>
<feature type="compositionally biased region" description="Polar residues" evidence="2">
    <location>
        <begin position="204"/>
        <end position="213"/>
    </location>
</feature>
<protein>
    <recommendedName>
        <fullName evidence="3">C2H2-type domain-containing protein</fullName>
    </recommendedName>
</protein>
<keyword evidence="1" id="KW-0863">Zinc-finger</keyword>
<reference evidence="4 5" key="1">
    <citation type="journal article" date="2021" name="Elife">
        <title>Chloroplast acquisition without the gene transfer in kleptoplastic sea slugs, Plakobranchus ocellatus.</title>
        <authorList>
            <person name="Maeda T."/>
            <person name="Takahashi S."/>
            <person name="Yoshida T."/>
            <person name="Shimamura S."/>
            <person name="Takaki Y."/>
            <person name="Nagai Y."/>
            <person name="Toyoda A."/>
            <person name="Suzuki Y."/>
            <person name="Arimoto A."/>
            <person name="Ishii H."/>
            <person name="Satoh N."/>
            <person name="Nishiyama T."/>
            <person name="Hasebe M."/>
            <person name="Maruyama T."/>
            <person name="Minagawa J."/>
            <person name="Obokata J."/>
            <person name="Shigenobu S."/>
        </authorList>
    </citation>
    <scope>NUCLEOTIDE SEQUENCE [LARGE SCALE GENOMIC DNA]</scope>
</reference>
<feature type="region of interest" description="Disordered" evidence="2">
    <location>
        <begin position="34"/>
        <end position="67"/>
    </location>
</feature>
<keyword evidence="5" id="KW-1185">Reference proteome</keyword>
<evidence type="ECO:0000313" key="4">
    <source>
        <dbReference type="EMBL" id="GFO25687.1"/>
    </source>
</evidence>
<dbReference type="EMBL" id="BLXT01005771">
    <property type="protein sequence ID" value="GFO25687.1"/>
    <property type="molecule type" value="Genomic_DNA"/>
</dbReference>
<dbReference type="InterPro" id="IPR036236">
    <property type="entry name" value="Znf_C2H2_sf"/>
</dbReference>
<dbReference type="Gene3D" id="3.30.160.60">
    <property type="entry name" value="Classic Zinc Finger"/>
    <property type="match status" value="1"/>
</dbReference>